<dbReference type="SUPFAM" id="SSF52540">
    <property type="entry name" value="P-loop containing nucleoside triphosphate hydrolases"/>
    <property type="match status" value="1"/>
</dbReference>
<sequence length="214" mass="25370">MKINNNYLKEKLKHVYWLNGGPCAGKTTMTKKFVNELGFQTLKDDVLKYRSFSNPEIHSALQKPNQNLDWDKWFNKPVDLHLQWLVDFAREMMEFFVVDLLKMPDDRPVIVDLGVMPEDILPFISKNNIIGLFTSKKEIENLYFYRDDHKMILECIENNTENPQQTIKHSNKSMVKFSNKIKKACIKNEIKILERTTEMSVDQQFELIYKHFGF</sequence>
<protein>
    <recommendedName>
        <fullName evidence="3">Shikimate kinase</fullName>
    </recommendedName>
</protein>
<evidence type="ECO:0008006" key="3">
    <source>
        <dbReference type="Google" id="ProtNLM"/>
    </source>
</evidence>
<dbReference type="Gene3D" id="3.40.50.300">
    <property type="entry name" value="P-loop containing nucleotide triphosphate hydrolases"/>
    <property type="match status" value="1"/>
</dbReference>
<reference evidence="1 2" key="1">
    <citation type="submission" date="2018-04" db="EMBL/GenBank/DDBJ databases">
        <title>Subsurface microbial communities from deep shales in Ohio and West Virginia, USA.</title>
        <authorList>
            <person name="Wrighton K."/>
        </authorList>
    </citation>
    <scope>NUCLEOTIDE SEQUENCE [LARGE SCALE GENOMIC DNA]</scope>
    <source>
        <strain evidence="1 2">WC1</strain>
    </source>
</reference>
<evidence type="ECO:0000313" key="1">
    <source>
        <dbReference type="EMBL" id="PTV98391.1"/>
    </source>
</evidence>
<accession>A0A2T5RIZ3</accession>
<evidence type="ECO:0000313" key="2">
    <source>
        <dbReference type="Proteomes" id="UP000244089"/>
    </source>
</evidence>
<comment type="caution">
    <text evidence="1">The sequence shown here is derived from an EMBL/GenBank/DDBJ whole genome shotgun (WGS) entry which is preliminary data.</text>
</comment>
<dbReference type="RefSeq" id="WP_108140525.1">
    <property type="nucleotide sequence ID" value="NZ_QAXS01000017.1"/>
</dbReference>
<gene>
    <name evidence="1" type="ORF">C8C76_11748</name>
</gene>
<dbReference type="AlphaFoldDB" id="A0A2T5RIZ3"/>
<dbReference type="EMBL" id="QAXS01000017">
    <property type="protein sequence ID" value="PTV98391.1"/>
    <property type="molecule type" value="Genomic_DNA"/>
</dbReference>
<organism evidence="1 2">
    <name type="scientific">Halanaerobium saccharolyticum</name>
    <dbReference type="NCBI Taxonomy" id="43595"/>
    <lineage>
        <taxon>Bacteria</taxon>
        <taxon>Bacillati</taxon>
        <taxon>Bacillota</taxon>
        <taxon>Clostridia</taxon>
        <taxon>Halanaerobiales</taxon>
        <taxon>Halanaerobiaceae</taxon>
        <taxon>Halanaerobium</taxon>
    </lineage>
</organism>
<dbReference type="OrthoDB" id="2835040at2"/>
<name>A0A2T5RIZ3_9FIRM</name>
<dbReference type="Proteomes" id="UP000244089">
    <property type="component" value="Unassembled WGS sequence"/>
</dbReference>
<dbReference type="InterPro" id="IPR027417">
    <property type="entry name" value="P-loop_NTPase"/>
</dbReference>
<proteinExistence type="predicted"/>